<evidence type="ECO:0000256" key="6">
    <source>
        <dbReference type="SAM" id="Phobius"/>
    </source>
</evidence>
<comment type="subcellular location">
    <subcellularLocation>
        <location evidence="1">Cell membrane</location>
        <topology evidence="1">Multi-pass membrane protein</topology>
    </subcellularLocation>
</comment>
<reference evidence="8" key="1">
    <citation type="journal article" date="2019" name="Int. J. Syst. Evol. Microbiol.">
        <title>The Global Catalogue of Microorganisms (GCM) 10K type strain sequencing project: providing services to taxonomists for standard genome sequencing and annotation.</title>
        <authorList>
            <consortium name="The Broad Institute Genomics Platform"/>
            <consortium name="The Broad Institute Genome Sequencing Center for Infectious Disease"/>
            <person name="Wu L."/>
            <person name="Ma J."/>
        </authorList>
    </citation>
    <scope>NUCLEOTIDE SEQUENCE [LARGE SCALE GENOMIC DNA]</scope>
    <source>
        <strain evidence="8">JCM 3115</strain>
    </source>
</reference>
<sequence>MPNVDVQASIASFAVVVGFLTITPGLDTALILRTSLLSGRGHAWAVALGIQAGTLLWGALAGAGLAALLAASSLAYEILRWAGAAYLVWMGARMLWQSRGSGEEEAAEAERPRGGRWQAFRRGLLTNLLNPKVGVFYVAMLPQFMPHDAPPALMGTLLAGVHVGEGLLWSALLIGFTGLARGWLRRPSVRRGIDRLTGLVVVGFGLRLAVQQS</sequence>
<proteinExistence type="predicted"/>
<accession>A0ABQ2QZH2</accession>
<dbReference type="Pfam" id="PF01810">
    <property type="entry name" value="LysE"/>
    <property type="match status" value="1"/>
</dbReference>
<name>A0ABQ2QZH2_9ACTN</name>
<protein>
    <submittedName>
        <fullName evidence="7">Lysine transporter LysE</fullName>
    </submittedName>
</protein>
<evidence type="ECO:0000256" key="1">
    <source>
        <dbReference type="ARBA" id="ARBA00004651"/>
    </source>
</evidence>
<dbReference type="EMBL" id="BMQJ01000009">
    <property type="protein sequence ID" value="GGQ05357.1"/>
    <property type="molecule type" value="Genomic_DNA"/>
</dbReference>
<evidence type="ECO:0000256" key="2">
    <source>
        <dbReference type="ARBA" id="ARBA00022475"/>
    </source>
</evidence>
<feature type="transmembrane region" description="Helical" evidence="6">
    <location>
        <begin position="44"/>
        <end position="72"/>
    </location>
</feature>
<feature type="transmembrane region" description="Helical" evidence="6">
    <location>
        <begin position="157"/>
        <end position="180"/>
    </location>
</feature>
<evidence type="ECO:0000313" key="8">
    <source>
        <dbReference type="Proteomes" id="UP000611554"/>
    </source>
</evidence>
<evidence type="ECO:0000313" key="7">
    <source>
        <dbReference type="EMBL" id="GGQ05357.1"/>
    </source>
</evidence>
<keyword evidence="4 6" id="KW-1133">Transmembrane helix</keyword>
<feature type="transmembrane region" description="Helical" evidence="6">
    <location>
        <begin position="78"/>
        <end position="96"/>
    </location>
</feature>
<dbReference type="PIRSF" id="PIRSF006324">
    <property type="entry name" value="LeuE"/>
    <property type="match status" value="1"/>
</dbReference>
<dbReference type="Proteomes" id="UP000611554">
    <property type="component" value="Unassembled WGS sequence"/>
</dbReference>
<organism evidence="7 8">
    <name type="scientific">Streptosporangium pseudovulgare</name>
    <dbReference type="NCBI Taxonomy" id="35765"/>
    <lineage>
        <taxon>Bacteria</taxon>
        <taxon>Bacillati</taxon>
        <taxon>Actinomycetota</taxon>
        <taxon>Actinomycetes</taxon>
        <taxon>Streptosporangiales</taxon>
        <taxon>Streptosporangiaceae</taxon>
        <taxon>Streptosporangium</taxon>
    </lineage>
</organism>
<keyword evidence="3 6" id="KW-0812">Transmembrane</keyword>
<evidence type="ECO:0000256" key="5">
    <source>
        <dbReference type="ARBA" id="ARBA00023136"/>
    </source>
</evidence>
<evidence type="ECO:0000256" key="3">
    <source>
        <dbReference type="ARBA" id="ARBA00022692"/>
    </source>
</evidence>
<dbReference type="PANTHER" id="PTHR30086:SF20">
    <property type="entry name" value="ARGININE EXPORTER PROTEIN ARGO-RELATED"/>
    <property type="match status" value="1"/>
</dbReference>
<feature type="transmembrane region" description="Helical" evidence="6">
    <location>
        <begin position="124"/>
        <end position="145"/>
    </location>
</feature>
<keyword evidence="5 6" id="KW-0472">Membrane</keyword>
<keyword evidence="2" id="KW-1003">Cell membrane</keyword>
<gene>
    <name evidence="7" type="ORF">GCM10010140_39490</name>
</gene>
<comment type="caution">
    <text evidence="7">The sequence shown here is derived from an EMBL/GenBank/DDBJ whole genome shotgun (WGS) entry which is preliminary data.</text>
</comment>
<feature type="transmembrane region" description="Helical" evidence="6">
    <location>
        <begin position="6"/>
        <end position="32"/>
    </location>
</feature>
<dbReference type="PANTHER" id="PTHR30086">
    <property type="entry name" value="ARGININE EXPORTER PROTEIN ARGO"/>
    <property type="match status" value="1"/>
</dbReference>
<dbReference type="InterPro" id="IPR001123">
    <property type="entry name" value="LeuE-type"/>
</dbReference>
<keyword evidence="8" id="KW-1185">Reference proteome</keyword>
<evidence type="ECO:0000256" key="4">
    <source>
        <dbReference type="ARBA" id="ARBA00022989"/>
    </source>
</evidence>